<evidence type="ECO:0000256" key="4">
    <source>
        <dbReference type="ARBA" id="ARBA00022692"/>
    </source>
</evidence>
<dbReference type="GO" id="GO:0019706">
    <property type="term" value="F:protein-cysteine S-palmitoyltransferase activity"/>
    <property type="evidence" value="ECO:0007669"/>
    <property type="project" value="UniProtKB-EC"/>
</dbReference>
<dbReference type="AlphaFoldDB" id="A0A835LNT4"/>
<keyword evidence="6 8" id="KW-0472">Membrane</keyword>
<feature type="transmembrane region" description="Helical" evidence="8">
    <location>
        <begin position="70"/>
        <end position="90"/>
    </location>
</feature>
<dbReference type="Proteomes" id="UP000631114">
    <property type="component" value="Unassembled WGS sequence"/>
</dbReference>
<evidence type="ECO:0000256" key="8">
    <source>
        <dbReference type="RuleBase" id="RU079119"/>
    </source>
</evidence>
<proteinExistence type="inferred from homology"/>
<dbReference type="InterPro" id="IPR001594">
    <property type="entry name" value="Palmitoyltrfase_DHHC"/>
</dbReference>
<dbReference type="InterPro" id="IPR039859">
    <property type="entry name" value="PFA4/ZDH16/20/ERF2-like"/>
</dbReference>
<comment type="similarity">
    <text evidence="2 8">Belongs to the DHHC palmitoyltransferase family.</text>
</comment>
<evidence type="ECO:0000256" key="6">
    <source>
        <dbReference type="ARBA" id="ARBA00023136"/>
    </source>
</evidence>
<evidence type="ECO:0000313" key="10">
    <source>
        <dbReference type="EMBL" id="KAF9599332.1"/>
    </source>
</evidence>
<dbReference type="PANTHER" id="PTHR22883:SF127">
    <property type="entry name" value="ZDHHC-TYPE PALMITOYLTRANSFERASE 3-RELATED"/>
    <property type="match status" value="1"/>
</dbReference>
<comment type="catalytic activity">
    <reaction evidence="8">
        <text>L-cysteinyl-[protein] + hexadecanoyl-CoA = S-hexadecanoyl-L-cysteinyl-[protein] + CoA</text>
        <dbReference type="Rhea" id="RHEA:36683"/>
        <dbReference type="Rhea" id="RHEA-COMP:10131"/>
        <dbReference type="Rhea" id="RHEA-COMP:11032"/>
        <dbReference type="ChEBI" id="CHEBI:29950"/>
        <dbReference type="ChEBI" id="CHEBI:57287"/>
        <dbReference type="ChEBI" id="CHEBI:57379"/>
        <dbReference type="ChEBI" id="CHEBI:74151"/>
        <dbReference type="EC" id="2.3.1.225"/>
    </reaction>
</comment>
<dbReference type="Pfam" id="PF01529">
    <property type="entry name" value="DHHC"/>
    <property type="match status" value="1"/>
</dbReference>
<gene>
    <name evidence="10" type="ORF">IFM89_036630</name>
</gene>
<sequence length="300" mass="34103">ISDHYSTPNMQSLGKLISCIFALFSQFALALIPHYFPSFSLLTHLLLSALVLLVFSGVGKFFRRLLRLHASAPAFVFFNTLFIWGVHIAFIRKAISLLWNVVFNLECGLLLFGLHSIISADPGLVAYEDATSKELIRNEEAGVLRTGLCQLPDVKLQENSLPLRRIRYCKYCKVYIKGFDHHCPAFGNCIGQKNHLQFMVLLMGFVMVEASYIVCSTKFLTKLLIFDKAIMESNLSGSLAISTRLFSILQIIWQINWKSYPEFQKNVQNYPGQFNVEPRFKNPYDKGVLGNIKDFLSAKE</sequence>
<feature type="transmembrane region" description="Helical" evidence="8">
    <location>
        <begin position="97"/>
        <end position="118"/>
    </location>
</feature>
<dbReference type="EC" id="2.3.1.225" evidence="8"/>
<evidence type="ECO:0000256" key="3">
    <source>
        <dbReference type="ARBA" id="ARBA00022679"/>
    </source>
</evidence>
<accession>A0A835LNT4</accession>
<dbReference type="OrthoDB" id="331948at2759"/>
<comment type="subcellular location">
    <subcellularLocation>
        <location evidence="1">Membrane</location>
        <topology evidence="1">Multi-pass membrane protein</topology>
    </subcellularLocation>
</comment>
<feature type="transmembrane region" description="Helical" evidence="8">
    <location>
        <begin position="39"/>
        <end position="58"/>
    </location>
</feature>
<keyword evidence="5 8" id="KW-1133">Transmembrane helix</keyword>
<keyword evidence="11" id="KW-1185">Reference proteome</keyword>
<reference evidence="10 11" key="1">
    <citation type="submission" date="2020-10" db="EMBL/GenBank/DDBJ databases">
        <title>The Coptis chinensis genome and diversification of protoberbering-type alkaloids.</title>
        <authorList>
            <person name="Wang B."/>
            <person name="Shu S."/>
            <person name="Song C."/>
            <person name="Liu Y."/>
        </authorList>
    </citation>
    <scope>NUCLEOTIDE SEQUENCE [LARGE SCALE GENOMIC DNA]</scope>
    <source>
        <strain evidence="10">HL-2020</strain>
        <tissue evidence="10">Leaf</tissue>
    </source>
</reference>
<name>A0A835LNT4_9MAGN</name>
<feature type="non-terminal residue" evidence="10">
    <location>
        <position position="300"/>
    </location>
</feature>
<evidence type="ECO:0000256" key="7">
    <source>
        <dbReference type="ARBA" id="ARBA00023315"/>
    </source>
</evidence>
<feature type="transmembrane region" description="Helical" evidence="8">
    <location>
        <begin position="196"/>
        <end position="215"/>
    </location>
</feature>
<comment type="domain">
    <text evidence="8">The DHHC domain is required for palmitoyltransferase activity.</text>
</comment>
<organism evidence="10 11">
    <name type="scientific">Coptis chinensis</name>
    <dbReference type="NCBI Taxonomy" id="261450"/>
    <lineage>
        <taxon>Eukaryota</taxon>
        <taxon>Viridiplantae</taxon>
        <taxon>Streptophyta</taxon>
        <taxon>Embryophyta</taxon>
        <taxon>Tracheophyta</taxon>
        <taxon>Spermatophyta</taxon>
        <taxon>Magnoliopsida</taxon>
        <taxon>Ranunculales</taxon>
        <taxon>Ranunculaceae</taxon>
        <taxon>Coptidoideae</taxon>
        <taxon>Coptis</taxon>
    </lineage>
</organism>
<evidence type="ECO:0000256" key="2">
    <source>
        <dbReference type="ARBA" id="ARBA00008574"/>
    </source>
</evidence>
<comment type="caution">
    <text evidence="10">The sequence shown here is derived from an EMBL/GenBank/DDBJ whole genome shotgun (WGS) entry which is preliminary data.</text>
</comment>
<evidence type="ECO:0000256" key="5">
    <source>
        <dbReference type="ARBA" id="ARBA00022989"/>
    </source>
</evidence>
<dbReference type="GO" id="GO:0005783">
    <property type="term" value="C:endoplasmic reticulum"/>
    <property type="evidence" value="ECO:0007669"/>
    <property type="project" value="TreeGrafter"/>
</dbReference>
<dbReference type="PROSITE" id="PS50216">
    <property type="entry name" value="DHHC"/>
    <property type="match status" value="1"/>
</dbReference>
<protein>
    <recommendedName>
        <fullName evidence="8">S-acyltransferase</fullName>
        <ecNumber evidence="8">2.3.1.225</ecNumber>
    </recommendedName>
    <alternativeName>
        <fullName evidence="8">Palmitoyltransferase</fullName>
    </alternativeName>
</protein>
<evidence type="ECO:0000313" key="11">
    <source>
        <dbReference type="Proteomes" id="UP000631114"/>
    </source>
</evidence>
<keyword evidence="7 8" id="KW-0012">Acyltransferase</keyword>
<feature type="domain" description="Palmitoyltransferase DHHC" evidence="9">
    <location>
        <begin position="164"/>
        <end position="254"/>
    </location>
</feature>
<dbReference type="EMBL" id="JADFTS010000007">
    <property type="protein sequence ID" value="KAF9599332.1"/>
    <property type="molecule type" value="Genomic_DNA"/>
</dbReference>
<dbReference type="PANTHER" id="PTHR22883">
    <property type="entry name" value="ZINC FINGER DHHC DOMAIN CONTAINING PROTEIN"/>
    <property type="match status" value="1"/>
</dbReference>
<evidence type="ECO:0000259" key="9">
    <source>
        <dbReference type="Pfam" id="PF01529"/>
    </source>
</evidence>
<dbReference type="GO" id="GO:0005794">
    <property type="term" value="C:Golgi apparatus"/>
    <property type="evidence" value="ECO:0007669"/>
    <property type="project" value="TreeGrafter"/>
</dbReference>
<keyword evidence="4 8" id="KW-0812">Transmembrane</keyword>
<evidence type="ECO:0000256" key="1">
    <source>
        <dbReference type="ARBA" id="ARBA00004141"/>
    </source>
</evidence>
<dbReference type="GO" id="GO:0006612">
    <property type="term" value="P:protein targeting to membrane"/>
    <property type="evidence" value="ECO:0007669"/>
    <property type="project" value="TreeGrafter"/>
</dbReference>
<keyword evidence="3 8" id="KW-0808">Transferase</keyword>
<feature type="transmembrane region" description="Helical" evidence="8">
    <location>
        <begin position="12"/>
        <end position="32"/>
    </location>
</feature>
<dbReference type="GO" id="GO:0016020">
    <property type="term" value="C:membrane"/>
    <property type="evidence" value="ECO:0007669"/>
    <property type="project" value="UniProtKB-SubCell"/>
</dbReference>